<keyword evidence="1" id="KW-0812">Transmembrane</keyword>
<organism evidence="2 3">
    <name type="scientific">Meristemomyces frigidus</name>
    <dbReference type="NCBI Taxonomy" id="1508187"/>
    <lineage>
        <taxon>Eukaryota</taxon>
        <taxon>Fungi</taxon>
        <taxon>Dikarya</taxon>
        <taxon>Ascomycota</taxon>
        <taxon>Pezizomycotina</taxon>
        <taxon>Dothideomycetes</taxon>
        <taxon>Dothideomycetidae</taxon>
        <taxon>Mycosphaerellales</taxon>
        <taxon>Teratosphaeriaceae</taxon>
        <taxon>Meristemomyces</taxon>
    </lineage>
</organism>
<reference evidence="2" key="1">
    <citation type="submission" date="2023-08" db="EMBL/GenBank/DDBJ databases">
        <title>Black Yeasts Isolated from many extreme environments.</title>
        <authorList>
            <person name="Coleine C."/>
            <person name="Stajich J.E."/>
            <person name="Selbmann L."/>
        </authorList>
    </citation>
    <scope>NUCLEOTIDE SEQUENCE</scope>
    <source>
        <strain evidence="2">CCFEE 5401</strain>
    </source>
</reference>
<name>A0AAN7TLI8_9PEZI</name>
<evidence type="ECO:0000256" key="1">
    <source>
        <dbReference type="SAM" id="Phobius"/>
    </source>
</evidence>
<comment type="caution">
    <text evidence="2">The sequence shown here is derived from an EMBL/GenBank/DDBJ whole genome shotgun (WGS) entry which is preliminary data.</text>
</comment>
<dbReference type="EMBL" id="JAVRRL010000021">
    <property type="protein sequence ID" value="KAK5113810.1"/>
    <property type="molecule type" value="Genomic_DNA"/>
</dbReference>
<gene>
    <name evidence="2" type="ORF">LTR62_003194</name>
</gene>
<accession>A0AAN7TLI8</accession>
<proteinExistence type="predicted"/>
<sequence>MDPLPHPAIVLLIIIGVAIAVAIGYAIWSLFHGHHETPATTEPSNEQAGYMREVRLRNQDFMAKNYGRKF</sequence>
<keyword evidence="1" id="KW-0472">Membrane</keyword>
<feature type="transmembrane region" description="Helical" evidence="1">
    <location>
        <begin position="6"/>
        <end position="28"/>
    </location>
</feature>
<evidence type="ECO:0000313" key="2">
    <source>
        <dbReference type="EMBL" id="KAK5113810.1"/>
    </source>
</evidence>
<keyword evidence="1" id="KW-1133">Transmembrane helix</keyword>
<dbReference type="AlphaFoldDB" id="A0AAN7TLI8"/>
<protein>
    <submittedName>
        <fullName evidence="2">Uncharacterized protein</fullName>
    </submittedName>
</protein>
<dbReference type="Proteomes" id="UP001310890">
    <property type="component" value="Unassembled WGS sequence"/>
</dbReference>
<evidence type="ECO:0000313" key="3">
    <source>
        <dbReference type="Proteomes" id="UP001310890"/>
    </source>
</evidence>